<dbReference type="Pfam" id="PF18376">
    <property type="entry name" value="MDD_C"/>
    <property type="match status" value="1"/>
</dbReference>
<dbReference type="PANTHER" id="PTHR10977">
    <property type="entry name" value="DIPHOSPHOMEVALONATE DECARBOXYLASE"/>
    <property type="match status" value="1"/>
</dbReference>
<sequence length="261" mass="28122">MADEKVYSASATTRVNIAVVKCTGAHDVSGARQTACFGELKILRQDLEDANLTLSQSRAYCMSCLSHRLSCPRSQDRGPGGPGDRGSGVEVALAFHWLDLTAVTPAAPAEKEVVSATASMHATVNTSALFTHHIKTTKADIRNRIFEQFAAHTMADSKQLHATNGVSRVALPDVKALNTLEGRAPRAWDFDPGPNEVISDQAKDQEKVHGLLGVFLAPEVTEWAGKYAMVPPEGYYTEPPESLNNGVSRAISPRAREAQRG</sequence>
<keyword evidence="5" id="KW-1185">Reference proteome</keyword>
<dbReference type="Proteomes" id="UP001412239">
    <property type="component" value="Unassembled WGS sequence"/>
</dbReference>
<evidence type="ECO:0000313" key="4">
    <source>
        <dbReference type="EMBL" id="CUS07887.1"/>
    </source>
</evidence>
<keyword evidence="1" id="KW-0443">Lipid metabolism</keyword>
<dbReference type="EMBL" id="LN891166">
    <property type="protein sequence ID" value="CUS07887.1"/>
    <property type="molecule type" value="Genomic_DNA"/>
</dbReference>
<dbReference type="SUPFAM" id="SSF55060">
    <property type="entry name" value="GHMP Kinase, C-terminal domain"/>
    <property type="match status" value="1"/>
</dbReference>
<evidence type="ECO:0000256" key="2">
    <source>
        <dbReference type="SAM" id="MobiDB-lite"/>
    </source>
</evidence>
<evidence type="ECO:0000313" key="5">
    <source>
        <dbReference type="Proteomes" id="UP001412239"/>
    </source>
</evidence>
<proteinExistence type="predicted"/>
<accession>A0A292PN20</accession>
<dbReference type="Gene3D" id="3.30.70.890">
    <property type="entry name" value="GHMP kinase, C-terminal domain"/>
    <property type="match status" value="1"/>
</dbReference>
<dbReference type="InterPro" id="IPR036554">
    <property type="entry name" value="GHMP_kinase_C_sf"/>
</dbReference>
<dbReference type="PANTHER" id="PTHR10977:SF3">
    <property type="entry name" value="DIPHOSPHOMEVALONATE DECARBOXYLASE"/>
    <property type="match status" value="1"/>
</dbReference>
<dbReference type="GO" id="GO:0005829">
    <property type="term" value="C:cytosol"/>
    <property type="evidence" value="ECO:0007669"/>
    <property type="project" value="TreeGrafter"/>
</dbReference>
<keyword evidence="1" id="KW-0753">Steroid metabolism</keyword>
<dbReference type="InterPro" id="IPR041431">
    <property type="entry name" value="Mvd1_C"/>
</dbReference>
<dbReference type="AlphaFoldDB" id="A0A292PN20"/>
<evidence type="ECO:0000259" key="3">
    <source>
        <dbReference type="Pfam" id="PF18376"/>
    </source>
</evidence>
<feature type="domain" description="Mvd1 C-terminal" evidence="3">
    <location>
        <begin position="110"/>
        <end position="219"/>
    </location>
</feature>
<evidence type="ECO:0000256" key="1">
    <source>
        <dbReference type="ARBA" id="ARBA00023221"/>
    </source>
</evidence>
<feature type="region of interest" description="Disordered" evidence="2">
    <location>
        <begin position="235"/>
        <end position="261"/>
    </location>
</feature>
<gene>
    <name evidence="4" type="ORF">GSTUAT00008023001</name>
</gene>
<organism evidence="4 5">
    <name type="scientific">Tuber aestivum</name>
    <name type="common">summer truffle</name>
    <dbReference type="NCBI Taxonomy" id="59557"/>
    <lineage>
        <taxon>Eukaryota</taxon>
        <taxon>Fungi</taxon>
        <taxon>Dikarya</taxon>
        <taxon>Ascomycota</taxon>
        <taxon>Pezizomycotina</taxon>
        <taxon>Pezizomycetes</taxon>
        <taxon>Pezizales</taxon>
        <taxon>Tuberaceae</taxon>
        <taxon>Tuber</taxon>
    </lineage>
</organism>
<dbReference type="GO" id="GO:0008202">
    <property type="term" value="P:steroid metabolic process"/>
    <property type="evidence" value="ECO:0007669"/>
    <property type="project" value="UniProtKB-KW"/>
</dbReference>
<name>A0A292PN20_9PEZI</name>
<dbReference type="GO" id="GO:0019287">
    <property type="term" value="P:isopentenyl diphosphate biosynthetic process, mevalonate pathway"/>
    <property type="evidence" value="ECO:0007669"/>
    <property type="project" value="TreeGrafter"/>
</dbReference>
<protein>
    <recommendedName>
        <fullName evidence="3">Mvd1 C-terminal domain-containing protein</fullName>
    </recommendedName>
</protein>
<dbReference type="GO" id="GO:0004163">
    <property type="term" value="F:diphosphomevalonate decarboxylase activity"/>
    <property type="evidence" value="ECO:0007669"/>
    <property type="project" value="TreeGrafter"/>
</dbReference>
<reference evidence="4" key="1">
    <citation type="submission" date="2015-10" db="EMBL/GenBank/DDBJ databases">
        <authorList>
            <person name="Regsiter A."/>
            <person name="william w."/>
        </authorList>
    </citation>
    <scope>NUCLEOTIDE SEQUENCE</scope>
    <source>
        <strain evidence="4">Montdore</strain>
    </source>
</reference>